<dbReference type="Proteomes" id="UP000659654">
    <property type="component" value="Unassembled WGS sequence"/>
</dbReference>
<dbReference type="InterPro" id="IPR016561">
    <property type="entry name" value="DYNLRB1/2"/>
</dbReference>
<evidence type="ECO:0000256" key="7">
    <source>
        <dbReference type="ARBA" id="ARBA00023175"/>
    </source>
</evidence>
<dbReference type="InterPro" id="IPR004942">
    <property type="entry name" value="Roadblock/LAMTOR2_dom"/>
</dbReference>
<sequence>MVDVDETIKRIQSQKGVTGVLIMDINGRPIRSTFDEEATAQYSDHLHELCDKSRNVVKDLDQTNDLSFLRLRTKNNEIIVAPDRDYLIAVVSNKP</sequence>
<evidence type="ECO:0000256" key="3">
    <source>
        <dbReference type="ARBA" id="ARBA00022448"/>
    </source>
</evidence>
<keyword evidence="6 10" id="KW-0243">Dynein</keyword>
<dbReference type="OrthoDB" id="9985637at2759"/>
<evidence type="ECO:0000256" key="9">
    <source>
        <dbReference type="ARBA" id="ARBA00025362"/>
    </source>
</evidence>
<dbReference type="Pfam" id="PF03259">
    <property type="entry name" value="Robl_LC7"/>
    <property type="match status" value="1"/>
</dbReference>
<evidence type="ECO:0000256" key="5">
    <source>
        <dbReference type="ARBA" id="ARBA00022701"/>
    </source>
</evidence>
<name>A0A1I7SWH4_BURXY</name>
<evidence type="ECO:0000256" key="4">
    <source>
        <dbReference type="ARBA" id="ARBA00022490"/>
    </source>
</evidence>
<evidence type="ECO:0000313" key="13">
    <source>
        <dbReference type="EMBL" id="CAG9099418.1"/>
    </source>
</evidence>
<comment type="similarity">
    <text evidence="2 10">Belongs to the GAMAD family.</text>
</comment>
<evidence type="ECO:0000256" key="10">
    <source>
        <dbReference type="PIRNR" id="PIRNR009998"/>
    </source>
</evidence>
<dbReference type="GO" id="GO:0007018">
    <property type="term" value="P:microtubule-based movement"/>
    <property type="evidence" value="ECO:0007669"/>
    <property type="project" value="UniProtKB-UniRule"/>
</dbReference>
<evidence type="ECO:0000256" key="2">
    <source>
        <dbReference type="ARBA" id="ARBA00007191"/>
    </source>
</evidence>
<feature type="domain" description="Roadblock/LAMTOR2" evidence="11">
    <location>
        <begin position="4"/>
        <end position="92"/>
    </location>
</feature>
<dbReference type="SMART" id="SM00960">
    <property type="entry name" value="Robl_LC7"/>
    <property type="match status" value="1"/>
</dbReference>
<comment type="subcellular location">
    <subcellularLocation>
        <location evidence="1 10">Cytoplasm</location>
        <location evidence="1 10">Cytoskeleton</location>
    </subcellularLocation>
</comment>
<dbReference type="EMBL" id="CAJFDI010000002">
    <property type="protein sequence ID" value="CAD5216373.1"/>
    <property type="molecule type" value="Genomic_DNA"/>
</dbReference>
<dbReference type="PANTHER" id="PTHR10779">
    <property type="entry name" value="DYNEIN LIGHT CHAIN ROADBLOCK"/>
    <property type="match status" value="1"/>
</dbReference>
<evidence type="ECO:0000259" key="11">
    <source>
        <dbReference type="SMART" id="SM00960"/>
    </source>
</evidence>
<keyword evidence="7 10" id="KW-0505">Motor protein</keyword>
<dbReference type="GO" id="GO:0045505">
    <property type="term" value="F:dynein intermediate chain binding"/>
    <property type="evidence" value="ECO:0007669"/>
    <property type="project" value="UniProtKB-UniRule"/>
</dbReference>
<dbReference type="GO" id="GO:0005737">
    <property type="term" value="C:cytoplasm"/>
    <property type="evidence" value="ECO:0007669"/>
    <property type="project" value="UniProtKB-UniRule"/>
</dbReference>
<dbReference type="Gene3D" id="3.30.450.30">
    <property type="entry name" value="Dynein light chain 2a, cytoplasmic"/>
    <property type="match status" value="1"/>
</dbReference>
<keyword evidence="4 10" id="KW-0963">Cytoplasm</keyword>
<dbReference type="WBParaSite" id="BXY_1740500.1">
    <property type="protein sequence ID" value="BXY_1740500.1"/>
    <property type="gene ID" value="BXY_1740500"/>
</dbReference>
<protein>
    <recommendedName>
        <fullName evidence="10">Dynein light chain roadblock</fullName>
    </recommendedName>
</protein>
<evidence type="ECO:0000313" key="16">
    <source>
        <dbReference type="WBParaSite" id="BXY_1740500.1"/>
    </source>
</evidence>
<evidence type="ECO:0000256" key="8">
    <source>
        <dbReference type="ARBA" id="ARBA00023212"/>
    </source>
</evidence>
<dbReference type="EMBL" id="CAJFCV020000002">
    <property type="protein sequence ID" value="CAG9099418.1"/>
    <property type="molecule type" value="Genomic_DNA"/>
</dbReference>
<dbReference type="eggNOG" id="KOG4115">
    <property type="taxonomic scope" value="Eukaryota"/>
</dbReference>
<evidence type="ECO:0000313" key="15">
    <source>
        <dbReference type="Proteomes" id="UP000659654"/>
    </source>
</evidence>
<accession>A0A1I7SWH4</accession>
<keyword evidence="3 10" id="KW-0813">Transport</keyword>
<dbReference type="Proteomes" id="UP000582659">
    <property type="component" value="Unassembled WGS sequence"/>
</dbReference>
<organism evidence="14 16">
    <name type="scientific">Bursaphelenchus xylophilus</name>
    <name type="common">Pinewood nematode worm</name>
    <name type="synonym">Aphelenchoides xylophilus</name>
    <dbReference type="NCBI Taxonomy" id="6326"/>
    <lineage>
        <taxon>Eukaryota</taxon>
        <taxon>Metazoa</taxon>
        <taxon>Ecdysozoa</taxon>
        <taxon>Nematoda</taxon>
        <taxon>Chromadorea</taxon>
        <taxon>Rhabditida</taxon>
        <taxon>Tylenchina</taxon>
        <taxon>Tylenchomorpha</taxon>
        <taxon>Aphelenchoidea</taxon>
        <taxon>Aphelenchoididae</taxon>
        <taxon>Bursaphelenchus</taxon>
    </lineage>
</organism>
<dbReference type="AlphaFoldDB" id="A0A1I7SWH4"/>
<comment type="function">
    <text evidence="9">Acts as one of several non-catalytic accessory components of the cytoplasmic dynein 1 complex that are thought to be involved in linking dynein to cargos and to adapter proteins that regulate dynein function. Cytoplasmic dynein 1 acts as a motor for the intracellular retrograde motility of vesicles and organelles along microtubules.</text>
</comment>
<keyword evidence="15" id="KW-1185">Reference proteome</keyword>
<reference evidence="13" key="2">
    <citation type="submission" date="2020-08" db="EMBL/GenBank/DDBJ databases">
        <authorList>
            <person name="Kikuchi T."/>
        </authorList>
    </citation>
    <scope>NUCLEOTIDE SEQUENCE</scope>
    <source>
        <strain evidence="12">Ka4C1</strain>
    </source>
</reference>
<keyword evidence="5 10" id="KW-0493">Microtubule</keyword>
<proteinExistence type="inferred from homology"/>
<dbReference type="SMR" id="A0A1I7SWH4"/>
<evidence type="ECO:0000313" key="12">
    <source>
        <dbReference type="EMBL" id="CAD5216373.1"/>
    </source>
</evidence>
<dbReference type="GO" id="GO:0005874">
    <property type="term" value="C:microtubule"/>
    <property type="evidence" value="ECO:0007669"/>
    <property type="project" value="UniProtKB-UniRule"/>
</dbReference>
<dbReference type="GO" id="GO:0005868">
    <property type="term" value="C:cytoplasmic dynein complex"/>
    <property type="evidence" value="ECO:0007669"/>
    <property type="project" value="UniProtKB-UniRule"/>
</dbReference>
<keyword evidence="8 10" id="KW-0206">Cytoskeleton</keyword>
<evidence type="ECO:0000256" key="1">
    <source>
        <dbReference type="ARBA" id="ARBA00004245"/>
    </source>
</evidence>
<dbReference type="SUPFAM" id="SSF103196">
    <property type="entry name" value="Roadblock/LC7 domain"/>
    <property type="match status" value="1"/>
</dbReference>
<dbReference type="FunFam" id="3.30.450.30:FF:000009">
    <property type="entry name" value="Dynein light chain roadblock"/>
    <property type="match status" value="1"/>
</dbReference>
<dbReference type="Proteomes" id="UP000095284">
    <property type="component" value="Unplaced"/>
</dbReference>
<dbReference type="PIRSF" id="PIRSF009998">
    <property type="entry name" value="DLC7"/>
    <property type="match status" value="1"/>
</dbReference>
<evidence type="ECO:0000256" key="6">
    <source>
        <dbReference type="ARBA" id="ARBA00023017"/>
    </source>
</evidence>
<evidence type="ECO:0000313" key="14">
    <source>
        <dbReference type="Proteomes" id="UP000095284"/>
    </source>
</evidence>
<gene>
    <name evidence="12" type="ORF">BXYJ_LOCUS4497</name>
</gene>
<reference evidence="16" key="1">
    <citation type="submission" date="2016-11" db="UniProtKB">
        <authorList>
            <consortium name="WormBaseParasite"/>
        </authorList>
    </citation>
    <scope>IDENTIFICATION</scope>
</reference>